<evidence type="ECO:0000313" key="2">
    <source>
        <dbReference type="EMBL" id="SEB04732.1"/>
    </source>
</evidence>
<protein>
    <recommendedName>
        <fullName evidence="4">VPLPA-CTERM protein sorting domain-containing protein</fullName>
    </recommendedName>
</protein>
<keyword evidence="1" id="KW-0732">Signal</keyword>
<evidence type="ECO:0008006" key="4">
    <source>
        <dbReference type="Google" id="ProtNLM"/>
    </source>
</evidence>
<dbReference type="InterPro" id="IPR018247">
    <property type="entry name" value="EF_Hand_1_Ca_BS"/>
</dbReference>
<accession>A0A1H4G7S0</accession>
<dbReference type="Proteomes" id="UP000198703">
    <property type="component" value="Unassembled WGS sequence"/>
</dbReference>
<dbReference type="EMBL" id="FNQM01000038">
    <property type="protein sequence ID" value="SEB04732.1"/>
    <property type="molecule type" value="Genomic_DNA"/>
</dbReference>
<dbReference type="STRING" id="89524.SAMN05444370_1388"/>
<organism evidence="2 3">
    <name type="scientific">Rubrimonas cliftonensis</name>
    <dbReference type="NCBI Taxonomy" id="89524"/>
    <lineage>
        <taxon>Bacteria</taxon>
        <taxon>Pseudomonadati</taxon>
        <taxon>Pseudomonadota</taxon>
        <taxon>Alphaproteobacteria</taxon>
        <taxon>Rhodobacterales</taxon>
        <taxon>Paracoccaceae</taxon>
        <taxon>Rubrimonas</taxon>
    </lineage>
</organism>
<keyword evidence="3" id="KW-1185">Reference proteome</keyword>
<sequence>MSLARTALALALVASPAAAATTFDVEVLAPFIDIADGTQDDAGVITGFFTAHDLDGDGVVEAEDLGPWSFSGAGFADDAFNRTLSSASADAGVLVNARTPVDIGAGLSAEVLDFFQNGQLLGVQIDFRLGDEVDFFNFNETGTVFTSSNFSVTPRTPPAPVPLPATLPALAAALAALALARRRVLSLLFLAILGRPRRG</sequence>
<dbReference type="AlphaFoldDB" id="A0A1H4G7S0"/>
<proteinExistence type="predicted"/>
<evidence type="ECO:0000313" key="3">
    <source>
        <dbReference type="Proteomes" id="UP000198703"/>
    </source>
</evidence>
<feature type="chain" id="PRO_5011736911" description="VPLPA-CTERM protein sorting domain-containing protein" evidence="1">
    <location>
        <begin position="20"/>
        <end position="199"/>
    </location>
</feature>
<feature type="signal peptide" evidence="1">
    <location>
        <begin position="1"/>
        <end position="19"/>
    </location>
</feature>
<dbReference type="PROSITE" id="PS00018">
    <property type="entry name" value="EF_HAND_1"/>
    <property type="match status" value="1"/>
</dbReference>
<evidence type="ECO:0000256" key="1">
    <source>
        <dbReference type="SAM" id="SignalP"/>
    </source>
</evidence>
<name>A0A1H4G7S0_9RHOB</name>
<reference evidence="2 3" key="1">
    <citation type="submission" date="2016-10" db="EMBL/GenBank/DDBJ databases">
        <authorList>
            <person name="de Groot N.N."/>
        </authorList>
    </citation>
    <scope>NUCLEOTIDE SEQUENCE [LARGE SCALE GENOMIC DNA]</scope>
    <source>
        <strain evidence="2 3">DSM 15345</strain>
    </source>
</reference>
<gene>
    <name evidence="2" type="ORF">SAMN05444370_1388</name>
</gene>
<dbReference type="RefSeq" id="WP_093256665.1">
    <property type="nucleotide sequence ID" value="NZ_FNQM01000038.1"/>
</dbReference>